<accession>A0ABV7J9X1</accession>
<name>A0ABV7J9X1_9GAMM</name>
<reference evidence="4" key="1">
    <citation type="journal article" date="2019" name="Int. J. Syst. Evol. Microbiol.">
        <title>The Global Catalogue of Microorganisms (GCM) 10K type strain sequencing project: providing services to taxonomists for standard genome sequencing and annotation.</title>
        <authorList>
            <consortium name="The Broad Institute Genomics Platform"/>
            <consortium name="The Broad Institute Genome Sequencing Center for Infectious Disease"/>
            <person name="Wu L."/>
            <person name="Ma J."/>
        </authorList>
    </citation>
    <scope>NUCLEOTIDE SEQUENCE [LARGE SCALE GENOMIC DNA]</scope>
    <source>
        <strain evidence="4">KCTC 42953</strain>
    </source>
</reference>
<keyword evidence="3" id="KW-0808">Transferase</keyword>
<feature type="domain" description="Signal transduction histidine kinase internal region" evidence="2">
    <location>
        <begin position="165"/>
        <end position="244"/>
    </location>
</feature>
<dbReference type="RefSeq" id="WP_077411874.1">
    <property type="nucleotide sequence ID" value="NZ_JBHRTS010000006.1"/>
</dbReference>
<keyword evidence="4" id="KW-1185">Reference proteome</keyword>
<feature type="transmembrane region" description="Helical" evidence="1">
    <location>
        <begin position="43"/>
        <end position="61"/>
    </location>
</feature>
<dbReference type="Proteomes" id="UP001595533">
    <property type="component" value="Unassembled WGS sequence"/>
</dbReference>
<dbReference type="PANTHER" id="PTHR34220">
    <property type="entry name" value="SENSOR HISTIDINE KINASE YPDA"/>
    <property type="match status" value="1"/>
</dbReference>
<keyword evidence="1" id="KW-0812">Transmembrane</keyword>
<sequence>MNWLKAPKSNRYFWWFHFTLWGAFSLINLFTRQFYKIETLEQGVVSLVVLLVVNTLLCLILRETIHRLHLHNLNTRKIWLKLTALIVFFGFVSATLMTLGLGLYFLLAGYTQHLVFFMLSVYQNWLIMALTIGLWAVVYVVIMHIQTHNRLQSEQQQTQLKLKEAELNNLAGQLNPHFLFNGLNNIRALINEDAAKARYMLTELSDLLRYSLTAPKHQLTSLQQELEMVRACVQLAQIQYEERLNYVEQIDAENDLQVPPLMIQLLVENAIRHGIDHHSEAGTLALKVVQHADHLLIEVSNPGNLAGRGSSSAGIGLKNIHKRLQLLFGEDQSFTIQQHGDVVTAKLTLPLIRNTDS</sequence>
<keyword evidence="3" id="KW-0418">Kinase</keyword>
<feature type="transmembrane region" description="Helical" evidence="1">
    <location>
        <begin position="82"/>
        <end position="105"/>
    </location>
</feature>
<evidence type="ECO:0000259" key="2">
    <source>
        <dbReference type="Pfam" id="PF06580"/>
    </source>
</evidence>
<evidence type="ECO:0000313" key="3">
    <source>
        <dbReference type="EMBL" id="MFC3194915.1"/>
    </source>
</evidence>
<keyword evidence="1" id="KW-0472">Membrane</keyword>
<dbReference type="GO" id="GO:0004673">
    <property type="term" value="F:protein histidine kinase activity"/>
    <property type="evidence" value="ECO:0007669"/>
    <property type="project" value="UniProtKB-EC"/>
</dbReference>
<evidence type="ECO:0000313" key="4">
    <source>
        <dbReference type="Proteomes" id="UP001595533"/>
    </source>
</evidence>
<dbReference type="Pfam" id="PF06580">
    <property type="entry name" value="His_kinase"/>
    <property type="match status" value="1"/>
</dbReference>
<dbReference type="InterPro" id="IPR036890">
    <property type="entry name" value="HATPase_C_sf"/>
</dbReference>
<organism evidence="3 4">
    <name type="scientific">Marinicella sediminis</name>
    <dbReference type="NCBI Taxonomy" id="1792834"/>
    <lineage>
        <taxon>Bacteria</taxon>
        <taxon>Pseudomonadati</taxon>
        <taxon>Pseudomonadota</taxon>
        <taxon>Gammaproteobacteria</taxon>
        <taxon>Lysobacterales</taxon>
        <taxon>Marinicellaceae</taxon>
        <taxon>Marinicella</taxon>
    </lineage>
</organism>
<dbReference type="EC" id="2.7.13.3" evidence="3"/>
<evidence type="ECO:0000256" key="1">
    <source>
        <dbReference type="SAM" id="Phobius"/>
    </source>
</evidence>
<dbReference type="InterPro" id="IPR010559">
    <property type="entry name" value="Sig_transdc_His_kin_internal"/>
</dbReference>
<dbReference type="EMBL" id="JBHRTS010000006">
    <property type="protein sequence ID" value="MFC3194915.1"/>
    <property type="molecule type" value="Genomic_DNA"/>
</dbReference>
<comment type="caution">
    <text evidence="3">The sequence shown here is derived from an EMBL/GenBank/DDBJ whole genome shotgun (WGS) entry which is preliminary data.</text>
</comment>
<protein>
    <submittedName>
        <fullName evidence="3">Sensor histidine kinase</fullName>
        <ecNumber evidence="3">2.7.13.3</ecNumber>
    </submittedName>
</protein>
<gene>
    <name evidence="3" type="ORF">ACFODZ_11755</name>
</gene>
<feature type="transmembrane region" description="Helical" evidence="1">
    <location>
        <begin position="125"/>
        <end position="145"/>
    </location>
</feature>
<dbReference type="SUPFAM" id="SSF55874">
    <property type="entry name" value="ATPase domain of HSP90 chaperone/DNA topoisomerase II/histidine kinase"/>
    <property type="match status" value="1"/>
</dbReference>
<keyword evidence="1" id="KW-1133">Transmembrane helix</keyword>
<dbReference type="PANTHER" id="PTHR34220:SF7">
    <property type="entry name" value="SENSOR HISTIDINE KINASE YPDA"/>
    <property type="match status" value="1"/>
</dbReference>
<dbReference type="InterPro" id="IPR050640">
    <property type="entry name" value="Bact_2-comp_sensor_kinase"/>
</dbReference>
<feature type="transmembrane region" description="Helical" evidence="1">
    <location>
        <begin position="12"/>
        <end position="31"/>
    </location>
</feature>
<dbReference type="Gene3D" id="3.30.565.10">
    <property type="entry name" value="Histidine kinase-like ATPase, C-terminal domain"/>
    <property type="match status" value="1"/>
</dbReference>
<proteinExistence type="predicted"/>